<dbReference type="Pfam" id="PF10102">
    <property type="entry name" value="DUF2341"/>
    <property type="match status" value="1"/>
</dbReference>
<name>A0A2Z2N7Q0_9EURY</name>
<gene>
    <name evidence="2" type="ORF">A3L10_01380</name>
</gene>
<keyword evidence="3" id="KW-1185">Reference proteome</keyword>
<organism evidence="2 3">
    <name type="scientific">Thermococcus radiotolerans</name>
    <dbReference type="NCBI Taxonomy" id="187880"/>
    <lineage>
        <taxon>Archaea</taxon>
        <taxon>Methanobacteriati</taxon>
        <taxon>Methanobacteriota</taxon>
        <taxon>Thermococci</taxon>
        <taxon>Thermococcales</taxon>
        <taxon>Thermococcaceae</taxon>
        <taxon>Thermococcus</taxon>
    </lineage>
</organism>
<proteinExistence type="predicted"/>
<dbReference type="KEGG" id="trl:A3L10_01380"/>
<dbReference type="EMBL" id="CP015106">
    <property type="protein sequence ID" value="ASJ13849.1"/>
    <property type="molecule type" value="Genomic_DNA"/>
</dbReference>
<accession>A0A2Z2N7Q0</accession>
<evidence type="ECO:0000313" key="2">
    <source>
        <dbReference type="EMBL" id="ASJ13849.1"/>
    </source>
</evidence>
<sequence length="483" mass="53574">MFNMRRLRITLLSLALLLLVLTVGLAVPSINVNVQELGAGSQRVVSPTGEGGFYVTTYLFGLLVYDVHVIFPTKLEAGTVVNVSLYSSNGRLLGSRGVRLTDDQPANTPLVFDFSSDLIWSSSVDLSKTTVNIVDGYYSEAGTGSIEVITQKIGVGKPEDYPEYVNPINITYSGSTTLTDWPVKVVLSGSDVAWSVLDSNPESLYFMDPDGNPLHYWVEILDTTNDYAVVWVNVPRISPGGTVVWMYYGNGDYSSYNDGSRVFPFFDDFEGYGSITDGGWEWYNPNNPGVRMGSDNFEYGGSQSAEKYQYFDRQDGVLKALGFTVDRASQSVVLEYWDKRVNVTRGSLDRVGLVDASGNGFGAVLDVPGDDIRIDTRTSYLGTTHARVNNLGLSTGTWYLVHLEILSNGTVRLLVYDESGYLTDSPLGSTEYDDDANFLFNRVYIKGGSTYRVDALRVRPYTPNEPQAQVDEWYYHLVFHPRP</sequence>
<dbReference type="AlphaFoldDB" id="A0A2Z2N7Q0"/>
<reference evidence="2 3" key="1">
    <citation type="submission" date="2016-04" db="EMBL/GenBank/DDBJ databases">
        <title>Complete genome sequence of Thermococcus radiotolerans type strain EJ2.</title>
        <authorList>
            <person name="Oger P.M."/>
        </authorList>
    </citation>
    <scope>NUCLEOTIDE SEQUENCE [LARGE SCALE GENOMIC DNA]</scope>
    <source>
        <strain evidence="2 3">EJ2</strain>
    </source>
</reference>
<feature type="domain" description="DUF2341" evidence="1">
    <location>
        <begin position="202"/>
        <end position="280"/>
    </location>
</feature>
<protein>
    <recommendedName>
        <fullName evidence="1">DUF2341 domain-containing protein</fullName>
    </recommendedName>
</protein>
<evidence type="ECO:0000259" key="1">
    <source>
        <dbReference type="Pfam" id="PF10102"/>
    </source>
</evidence>
<evidence type="ECO:0000313" key="3">
    <source>
        <dbReference type="Proteomes" id="UP000250085"/>
    </source>
</evidence>
<dbReference type="InterPro" id="IPR018765">
    <property type="entry name" value="DUF2341"/>
</dbReference>
<dbReference type="Proteomes" id="UP000250085">
    <property type="component" value="Chromosome"/>
</dbReference>